<dbReference type="AlphaFoldDB" id="A0A0E9TCB7"/>
<accession>A0A0E9TCB7</accession>
<proteinExistence type="predicted"/>
<name>A0A0E9TCB7_ANGAN</name>
<dbReference type="EMBL" id="GBXM01058219">
    <property type="protein sequence ID" value="JAH50358.1"/>
    <property type="molecule type" value="Transcribed_RNA"/>
</dbReference>
<organism evidence="1">
    <name type="scientific">Anguilla anguilla</name>
    <name type="common">European freshwater eel</name>
    <name type="synonym">Muraena anguilla</name>
    <dbReference type="NCBI Taxonomy" id="7936"/>
    <lineage>
        <taxon>Eukaryota</taxon>
        <taxon>Metazoa</taxon>
        <taxon>Chordata</taxon>
        <taxon>Craniata</taxon>
        <taxon>Vertebrata</taxon>
        <taxon>Euteleostomi</taxon>
        <taxon>Actinopterygii</taxon>
        <taxon>Neopterygii</taxon>
        <taxon>Teleostei</taxon>
        <taxon>Anguilliformes</taxon>
        <taxon>Anguillidae</taxon>
        <taxon>Anguilla</taxon>
    </lineage>
</organism>
<evidence type="ECO:0000313" key="1">
    <source>
        <dbReference type="EMBL" id="JAH50358.1"/>
    </source>
</evidence>
<reference evidence="1" key="1">
    <citation type="submission" date="2014-11" db="EMBL/GenBank/DDBJ databases">
        <authorList>
            <person name="Amaro Gonzalez C."/>
        </authorList>
    </citation>
    <scope>NUCLEOTIDE SEQUENCE</scope>
</reference>
<protein>
    <submittedName>
        <fullName evidence="1">Uncharacterized protein</fullName>
    </submittedName>
</protein>
<reference evidence="1" key="2">
    <citation type="journal article" date="2015" name="Fish Shellfish Immunol.">
        <title>Early steps in the European eel (Anguilla anguilla)-Vibrio vulnificus interaction in the gills: Role of the RtxA13 toxin.</title>
        <authorList>
            <person name="Callol A."/>
            <person name="Pajuelo D."/>
            <person name="Ebbesson L."/>
            <person name="Teles M."/>
            <person name="MacKenzie S."/>
            <person name="Amaro C."/>
        </authorList>
    </citation>
    <scope>NUCLEOTIDE SEQUENCE</scope>
</reference>
<sequence length="58" mass="6301">MTSQPLVEFTAAVKGRKCVTCQWIEYGPLSHGTLDKISLSCDPFGTVTALDESPHQCC</sequence>